<keyword evidence="2" id="KW-1185">Reference proteome</keyword>
<reference evidence="1 2" key="1">
    <citation type="submission" date="2024-02" db="EMBL/GenBank/DDBJ databases">
        <title>A novel Gemmatimonadota bacterium.</title>
        <authorList>
            <person name="Du Z.-J."/>
            <person name="Ye Y.-Q."/>
        </authorList>
    </citation>
    <scope>NUCLEOTIDE SEQUENCE [LARGE SCALE GENOMIC DNA]</scope>
    <source>
        <strain evidence="1 2">DH-20</strain>
    </source>
</reference>
<evidence type="ECO:0000313" key="2">
    <source>
        <dbReference type="Proteomes" id="UP001484239"/>
    </source>
</evidence>
<proteinExistence type="predicted"/>
<accession>A0ABU9E4C7</accession>
<organism evidence="1 2">
    <name type="scientific">Gaopeijia maritima</name>
    <dbReference type="NCBI Taxonomy" id="3119007"/>
    <lineage>
        <taxon>Bacteria</taxon>
        <taxon>Pseudomonadati</taxon>
        <taxon>Gemmatimonadota</taxon>
        <taxon>Longimicrobiia</taxon>
        <taxon>Gaopeijiales</taxon>
        <taxon>Gaopeijiaceae</taxon>
        <taxon>Gaopeijia</taxon>
    </lineage>
</organism>
<name>A0ABU9E4C7_9BACT</name>
<protein>
    <submittedName>
        <fullName evidence="1">6-bladed beta-propeller</fullName>
    </submittedName>
</protein>
<dbReference type="Pfam" id="PF17170">
    <property type="entry name" value="DUF5128"/>
    <property type="match status" value="1"/>
</dbReference>
<dbReference type="SUPFAM" id="SSF63829">
    <property type="entry name" value="Calcium-dependent phosphotriesterase"/>
    <property type="match status" value="1"/>
</dbReference>
<sequence>MTPYRATALLLAVVLHACGGDAPGSAEADTGLDAPDRIVEVAPEPVYEVGGFESPDWAAFGNIVSTAFDGRGHLYVLDGQANTVTEIDAQGAFVRTIGRPGEGPGELSSPFSMTVTDGGEVAIFDLGHRGWVVYGADGEFRHNVQVDLGEVGIPGGSLSAFAGGGVVGAITGRMRINTGDASDDEDDALAAITRPIALFGLEEGDSARVIYRAWDLPPAPEGEQQSMSMEGGGAIQLRMPVLRAFEPGLHAAGTPDGRVAVVDSVGYRVKIVATDGTVANVLERPIAPTEVTPRIQELEKERRAEEMAARQGGGMMITVAGGSGGASGGRVDNDAVRRMMEGRLESMIFAEEIPVIEAMSVDPFGRVWVQRSSGEPGVPGPTDLLTIDGRYLGTMAPDGPRIPEAFGPDGLIVREVTDEFDVPTLIVERMPADIG</sequence>
<dbReference type="Gene3D" id="2.120.10.30">
    <property type="entry name" value="TolB, C-terminal domain"/>
    <property type="match status" value="1"/>
</dbReference>
<comment type="caution">
    <text evidence="1">The sequence shown here is derived from an EMBL/GenBank/DDBJ whole genome shotgun (WGS) entry which is preliminary data.</text>
</comment>
<dbReference type="Proteomes" id="UP001484239">
    <property type="component" value="Unassembled WGS sequence"/>
</dbReference>
<dbReference type="RefSeq" id="WP_405276326.1">
    <property type="nucleotide sequence ID" value="NZ_JBBHLI010000001.1"/>
</dbReference>
<dbReference type="EMBL" id="JBBHLI010000001">
    <property type="protein sequence ID" value="MEK9499539.1"/>
    <property type="molecule type" value="Genomic_DNA"/>
</dbReference>
<dbReference type="SUPFAM" id="SSF75011">
    <property type="entry name" value="3-carboxy-cis,cis-mucoante lactonizing enzyme"/>
    <property type="match status" value="1"/>
</dbReference>
<dbReference type="InterPro" id="IPR011042">
    <property type="entry name" value="6-blade_b-propeller_TolB-like"/>
</dbReference>
<evidence type="ECO:0000313" key="1">
    <source>
        <dbReference type="EMBL" id="MEK9499539.1"/>
    </source>
</evidence>
<gene>
    <name evidence="1" type="ORF">WI372_00915</name>
</gene>